<dbReference type="GO" id="GO:0006508">
    <property type="term" value="P:proteolysis"/>
    <property type="evidence" value="ECO:0007669"/>
    <property type="project" value="InterPro"/>
</dbReference>
<dbReference type="HOGENOM" id="CLU_012236_1_0_1"/>
<reference evidence="2 3" key="1">
    <citation type="submission" date="2014-06" db="EMBL/GenBank/DDBJ databases">
        <authorList>
            <consortium name="DOE Joint Genome Institute"/>
            <person name="Kuo A."/>
            <person name="Kohler A."/>
            <person name="Nagy L.G."/>
            <person name="Floudas D."/>
            <person name="Copeland A."/>
            <person name="Barry K.W."/>
            <person name="Cichocki N."/>
            <person name="Veneault-Fourrey C."/>
            <person name="LaButti K."/>
            <person name="Lindquist E.A."/>
            <person name="Lipzen A."/>
            <person name="Lundell T."/>
            <person name="Morin E."/>
            <person name="Murat C."/>
            <person name="Sun H."/>
            <person name="Tunlid A."/>
            <person name="Henrissat B."/>
            <person name="Grigoriev I.V."/>
            <person name="Hibbett D.S."/>
            <person name="Martin F."/>
            <person name="Nordberg H.P."/>
            <person name="Cantor M.N."/>
            <person name="Hua S.X."/>
        </authorList>
    </citation>
    <scope>NUCLEOTIDE SEQUENCE [LARGE SCALE GENOMIC DNA]</scope>
    <source>
        <strain evidence="2 3">ATCC 200175</strain>
    </source>
</reference>
<dbReference type="Gene3D" id="3.40.50.1820">
    <property type="entry name" value="alpha/beta hydrolase"/>
    <property type="match status" value="1"/>
</dbReference>
<dbReference type="Proteomes" id="UP000053647">
    <property type="component" value="Unassembled WGS sequence"/>
</dbReference>
<dbReference type="PANTHER" id="PTHR43056:SF5">
    <property type="entry name" value="PEPTIDASE S9 PROLYL OLIGOPEPTIDASE CATALYTIC DOMAIN-CONTAINING PROTEIN"/>
    <property type="match status" value="1"/>
</dbReference>
<reference evidence="3" key="2">
    <citation type="submission" date="2015-01" db="EMBL/GenBank/DDBJ databases">
        <title>Evolutionary Origins and Diversification of the Mycorrhizal Mutualists.</title>
        <authorList>
            <consortium name="DOE Joint Genome Institute"/>
            <consortium name="Mycorrhizal Genomics Consortium"/>
            <person name="Kohler A."/>
            <person name="Kuo A."/>
            <person name="Nagy L.G."/>
            <person name="Floudas D."/>
            <person name="Copeland A."/>
            <person name="Barry K.W."/>
            <person name="Cichocki N."/>
            <person name="Veneault-Fourrey C."/>
            <person name="LaButti K."/>
            <person name="Lindquist E.A."/>
            <person name="Lipzen A."/>
            <person name="Lundell T."/>
            <person name="Morin E."/>
            <person name="Murat C."/>
            <person name="Riley R."/>
            <person name="Ohm R."/>
            <person name="Sun H."/>
            <person name="Tunlid A."/>
            <person name="Henrissat B."/>
            <person name="Grigoriev I.V."/>
            <person name="Hibbett D.S."/>
            <person name="Martin F."/>
        </authorList>
    </citation>
    <scope>NUCLEOTIDE SEQUENCE [LARGE SCALE GENOMIC DNA]</scope>
    <source>
        <strain evidence="3">ATCC 200175</strain>
    </source>
</reference>
<sequence>MSQIAPYGKWESPITPDTIVQGSISFDDVFVDSTKNTLYHIERRPEDNGRYVIVDTFATQDVIPSPYSARTGVHEYGGAAAIAYGDIVYFSNYADNRVYSVKTTPQKSFGLPEPVTPENSKYRYANFAVHPIRHDLLVSVLEDHTVDTPQTVISTLCVINTTRKAVFPLVVDADFYASPSFNASGTKMAWQEWYHPDMPWEGSLIYVSDVLVQADTIVVLNKKHVAGEMITKSVSYPTWSSDTTLVFTSDELGGFQNPFVYSTSTGLTQLALPAPIAEDFGGPAWTLGNYPYALLDDPKGGNKKYAAFTAFRDGRNVLYIASLSEPRQLVEVMDFPFSVAEHIRGIRGTSIVFTASKSDAPGGIFLCTFSGASFAPMYHRLKSSSSASASVNEEYISPPKPMTLYRDGKPLYVVYYAPKNPKYVGSSIPGEKPPCIVGSHGGPTSMEAQVLSWTKMYYTSRGYAWLDVNYGGSSGYGREYISRLAGNWGVVDVQDCQDAPKMLAAAPHALIDGARVALRGGSAGGFTTLAALSIPQDTSYFKAAASSYGISDLVSLAQFTHKFELKYMDKLLGGSPQEIPEVYAARSPVNHAGRITSPLLVLQGDQDKVVPPEQSEKIVNTIIEHGGADRVEYHIFQGEGHGWRLATTIKAALQFEHNWYDKKLL</sequence>
<name>A0A0C9TVF1_PAXIN</name>
<dbReference type="InterPro" id="IPR050585">
    <property type="entry name" value="Xaa-Pro_dipeptidyl-ppase/CocE"/>
</dbReference>
<gene>
    <name evidence="2" type="ORF">PAXINDRAFT_169858</name>
</gene>
<dbReference type="EMBL" id="KN819344">
    <property type="protein sequence ID" value="KIJ14238.1"/>
    <property type="molecule type" value="Genomic_DNA"/>
</dbReference>
<dbReference type="SUPFAM" id="SSF82171">
    <property type="entry name" value="DPP6 N-terminal domain-like"/>
    <property type="match status" value="1"/>
</dbReference>
<dbReference type="Pfam" id="PF00326">
    <property type="entry name" value="Peptidase_S9"/>
    <property type="match status" value="1"/>
</dbReference>
<dbReference type="AlphaFoldDB" id="A0A0C9TVF1"/>
<dbReference type="SUPFAM" id="SSF53474">
    <property type="entry name" value="alpha/beta-Hydrolases"/>
    <property type="match status" value="1"/>
</dbReference>
<accession>A0A0C9TVF1</accession>
<dbReference type="OrthoDB" id="43744at2759"/>
<evidence type="ECO:0000259" key="1">
    <source>
        <dbReference type="Pfam" id="PF00326"/>
    </source>
</evidence>
<feature type="domain" description="Peptidase S9 prolyl oligopeptidase catalytic" evidence="1">
    <location>
        <begin position="451"/>
        <end position="664"/>
    </location>
</feature>
<evidence type="ECO:0000313" key="3">
    <source>
        <dbReference type="Proteomes" id="UP000053647"/>
    </source>
</evidence>
<keyword evidence="3" id="KW-1185">Reference proteome</keyword>
<dbReference type="InterPro" id="IPR029058">
    <property type="entry name" value="AB_hydrolase_fold"/>
</dbReference>
<organism evidence="2 3">
    <name type="scientific">Paxillus involutus ATCC 200175</name>
    <dbReference type="NCBI Taxonomy" id="664439"/>
    <lineage>
        <taxon>Eukaryota</taxon>
        <taxon>Fungi</taxon>
        <taxon>Dikarya</taxon>
        <taxon>Basidiomycota</taxon>
        <taxon>Agaricomycotina</taxon>
        <taxon>Agaricomycetes</taxon>
        <taxon>Agaricomycetidae</taxon>
        <taxon>Boletales</taxon>
        <taxon>Paxilineae</taxon>
        <taxon>Paxillaceae</taxon>
        <taxon>Paxillus</taxon>
    </lineage>
</organism>
<dbReference type="InterPro" id="IPR001375">
    <property type="entry name" value="Peptidase_S9_cat"/>
</dbReference>
<dbReference type="PANTHER" id="PTHR43056">
    <property type="entry name" value="PEPTIDASE S9 PROLYL OLIGOPEPTIDASE"/>
    <property type="match status" value="1"/>
</dbReference>
<protein>
    <recommendedName>
        <fullName evidence="1">Peptidase S9 prolyl oligopeptidase catalytic domain-containing protein</fullName>
    </recommendedName>
</protein>
<dbReference type="GO" id="GO:0008236">
    <property type="term" value="F:serine-type peptidase activity"/>
    <property type="evidence" value="ECO:0007669"/>
    <property type="project" value="InterPro"/>
</dbReference>
<proteinExistence type="predicted"/>
<evidence type="ECO:0000313" key="2">
    <source>
        <dbReference type="EMBL" id="KIJ14238.1"/>
    </source>
</evidence>